<name>A0A2H0U7Y1_9BACT</name>
<feature type="signal peptide" evidence="1">
    <location>
        <begin position="1"/>
        <end position="19"/>
    </location>
</feature>
<protein>
    <submittedName>
        <fullName evidence="2">Uncharacterized protein</fullName>
    </submittedName>
</protein>
<reference evidence="3" key="1">
    <citation type="submission" date="2017-09" db="EMBL/GenBank/DDBJ databases">
        <title>Depth-based differentiation of microbial function through sediment-hosted aquifers and enrichment of novel symbionts in the deep terrestrial subsurface.</title>
        <authorList>
            <person name="Probst A.J."/>
            <person name="Ladd B."/>
            <person name="Jarett J.K."/>
            <person name="Geller-Mcgrath D.E."/>
            <person name="Sieber C.M.K."/>
            <person name="Emerson J.B."/>
            <person name="Anantharaman K."/>
            <person name="Thomas B.C."/>
            <person name="Malmstrom R."/>
            <person name="Stieglmeier M."/>
            <person name="Klingl A."/>
            <person name="Woyke T."/>
            <person name="Ryan C.M."/>
            <person name="Banfield J.F."/>
        </authorList>
    </citation>
    <scope>NUCLEOTIDE SEQUENCE [LARGE SCALE GENOMIC DNA]</scope>
</reference>
<organism evidence="2 3">
    <name type="scientific">Candidatus Kaiserbacteria bacterium CG10_big_fil_rev_8_21_14_0_10_59_10</name>
    <dbReference type="NCBI Taxonomy" id="1974612"/>
    <lineage>
        <taxon>Bacteria</taxon>
        <taxon>Candidatus Kaiseribacteriota</taxon>
    </lineage>
</organism>
<dbReference type="Proteomes" id="UP000231379">
    <property type="component" value="Unassembled WGS sequence"/>
</dbReference>
<proteinExistence type="predicted"/>
<comment type="caution">
    <text evidence="2">The sequence shown here is derived from an EMBL/GenBank/DDBJ whole genome shotgun (WGS) entry which is preliminary data.</text>
</comment>
<evidence type="ECO:0000256" key="1">
    <source>
        <dbReference type="SAM" id="SignalP"/>
    </source>
</evidence>
<gene>
    <name evidence="2" type="ORF">COU20_01845</name>
</gene>
<feature type="chain" id="PRO_5013950634" evidence="1">
    <location>
        <begin position="20"/>
        <end position="179"/>
    </location>
</feature>
<accession>A0A2H0U7Y1</accession>
<dbReference type="AlphaFoldDB" id="A0A2H0U7Y1"/>
<dbReference type="EMBL" id="PFBM01000012">
    <property type="protein sequence ID" value="PIR82523.1"/>
    <property type="molecule type" value="Genomic_DNA"/>
</dbReference>
<sequence>MAVIWLTLAIATLSCEAAAAERTALPLRNPLFTAQVPDVPSPNPRRTAQRSEILLPLWHVCTAPHFALRVASAHNPALMAAMINAEENKAACSVGEFYVEFIDSARRTISGTPYERARLKLPHRRVTLMRVLVVGEERRSDTEQMLWGTSDRSERIDWLRPEVRYVAVIVRTNVEEANI</sequence>
<keyword evidence="1" id="KW-0732">Signal</keyword>
<evidence type="ECO:0000313" key="3">
    <source>
        <dbReference type="Proteomes" id="UP000231379"/>
    </source>
</evidence>
<evidence type="ECO:0000313" key="2">
    <source>
        <dbReference type="EMBL" id="PIR82523.1"/>
    </source>
</evidence>